<accession>A0A401RTP4</accession>
<protein>
    <submittedName>
        <fullName evidence="1">Uncharacterized protein</fullName>
    </submittedName>
</protein>
<name>A0A401RTP4_CHIPU</name>
<evidence type="ECO:0000313" key="1">
    <source>
        <dbReference type="EMBL" id="GCC21500.1"/>
    </source>
</evidence>
<dbReference type="Proteomes" id="UP000287033">
    <property type="component" value="Unassembled WGS sequence"/>
</dbReference>
<organism evidence="1 2">
    <name type="scientific">Chiloscyllium punctatum</name>
    <name type="common">Brownbanded bambooshark</name>
    <name type="synonym">Hemiscyllium punctatum</name>
    <dbReference type="NCBI Taxonomy" id="137246"/>
    <lineage>
        <taxon>Eukaryota</taxon>
        <taxon>Metazoa</taxon>
        <taxon>Chordata</taxon>
        <taxon>Craniata</taxon>
        <taxon>Vertebrata</taxon>
        <taxon>Chondrichthyes</taxon>
        <taxon>Elasmobranchii</taxon>
        <taxon>Galeomorphii</taxon>
        <taxon>Galeoidea</taxon>
        <taxon>Orectolobiformes</taxon>
        <taxon>Hemiscylliidae</taxon>
        <taxon>Chiloscyllium</taxon>
    </lineage>
</organism>
<comment type="caution">
    <text evidence="1">The sequence shown here is derived from an EMBL/GenBank/DDBJ whole genome shotgun (WGS) entry which is preliminary data.</text>
</comment>
<proteinExistence type="predicted"/>
<evidence type="ECO:0000313" key="2">
    <source>
        <dbReference type="Proteomes" id="UP000287033"/>
    </source>
</evidence>
<dbReference type="AlphaFoldDB" id="A0A401RTP4"/>
<keyword evidence="2" id="KW-1185">Reference proteome</keyword>
<dbReference type="EMBL" id="BEZZ01002265">
    <property type="protein sequence ID" value="GCC21500.1"/>
    <property type="molecule type" value="Genomic_DNA"/>
</dbReference>
<sequence length="78" mass="8717">MLLQCKVTVSERQGNGIPLTNPLFHLEFTMASSPTAQTVLGNLMRLACIQTLKGTFFSSELKIMCPRHLAVLPSYRQH</sequence>
<gene>
    <name evidence="1" type="ORF">chiPu_0019972</name>
</gene>
<reference evidence="1 2" key="1">
    <citation type="journal article" date="2018" name="Nat. Ecol. Evol.">
        <title>Shark genomes provide insights into elasmobranch evolution and the origin of vertebrates.</title>
        <authorList>
            <person name="Hara Y"/>
            <person name="Yamaguchi K"/>
            <person name="Onimaru K"/>
            <person name="Kadota M"/>
            <person name="Koyanagi M"/>
            <person name="Keeley SD"/>
            <person name="Tatsumi K"/>
            <person name="Tanaka K"/>
            <person name="Motone F"/>
            <person name="Kageyama Y"/>
            <person name="Nozu R"/>
            <person name="Adachi N"/>
            <person name="Nishimura O"/>
            <person name="Nakagawa R"/>
            <person name="Tanegashima C"/>
            <person name="Kiyatake I"/>
            <person name="Matsumoto R"/>
            <person name="Murakumo K"/>
            <person name="Nishida K"/>
            <person name="Terakita A"/>
            <person name="Kuratani S"/>
            <person name="Sato K"/>
            <person name="Hyodo S Kuraku.S."/>
        </authorList>
    </citation>
    <scope>NUCLEOTIDE SEQUENCE [LARGE SCALE GENOMIC DNA]</scope>
</reference>